<proteinExistence type="predicted"/>
<dbReference type="PANTHER" id="PTHR34987:SF4">
    <property type="entry name" value="ALPHA-L-RHAMNOSIDASE C-TERMINAL DOMAIN-CONTAINING PROTEIN"/>
    <property type="match status" value="1"/>
</dbReference>
<dbReference type="Proteomes" id="UP001321477">
    <property type="component" value="Chromosome"/>
</dbReference>
<name>A0ABN6Y8K6_9MICO</name>
<evidence type="ECO:0000313" key="3">
    <source>
        <dbReference type="EMBL" id="BDZ53361.1"/>
    </source>
</evidence>
<dbReference type="PANTHER" id="PTHR34987">
    <property type="entry name" value="C, PUTATIVE (AFU_ORTHOLOGUE AFUA_3G02880)-RELATED"/>
    <property type="match status" value="1"/>
</dbReference>
<feature type="compositionally biased region" description="Basic and acidic residues" evidence="1">
    <location>
        <begin position="1112"/>
        <end position="1123"/>
    </location>
</feature>
<feature type="region of interest" description="Disordered" evidence="1">
    <location>
        <begin position="1112"/>
        <end position="1190"/>
    </location>
</feature>
<dbReference type="InterPro" id="IPR008928">
    <property type="entry name" value="6-hairpin_glycosidase_sf"/>
</dbReference>
<dbReference type="Gene3D" id="2.60.420.10">
    <property type="entry name" value="Maltose phosphorylase, domain 3"/>
    <property type="match status" value="1"/>
</dbReference>
<protein>
    <recommendedName>
        <fullName evidence="2">Alpha-L-rhamnosidase six-hairpin glycosidase domain-containing protein</fullName>
    </recommendedName>
</protein>
<feature type="compositionally biased region" description="Basic residues" evidence="1">
    <location>
        <begin position="1133"/>
        <end position="1149"/>
    </location>
</feature>
<feature type="domain" description="Alpha-L-rhamnosidase six-hairpin glycosidase" evidence="2">
    <location>
        <begin position="382"/>
        <end position="698"/>
    </location>
</feature>
<dbReference type="SUPFAM" id="SSF48208">
    <property type="entry name" value="Six-hairpin glycosidases"/>
    <property type="match status" value="1"/>
</dbReference>
<accession>A0ABN6Y8K6</accession>
<dbReference type="EMBL" id="AP027734">
    <property type="protein sequence ID" value="BDZ53361.1"/>
    <property type="molecule type" value="Genomic_DNA"/>
</dbReference>
<organism evidence="3 4">
    <name type="scientific">Agromyces marinus</name>
    <dbReference type="NCBI Taxonomy" id="1389020"/>
    <lineage>
        <taxon>Bacteria</taxon>
        <taxon>Bacillati</taxon>
        <taxon>Actinomycetota</taxon>
        <taxon>Actinomycetes</taxon>
        <taxon>Micrococcales</taxon>
        <taxon>Microbacteriaceae</taxon>
        <taxon>Agromyces</taxon>
    </lineage>
</organism>
<evidence type="ECO:0000259" key="2">
    <source>
        <dbReference type="Pfam" id="PF17389"/>
    </source>
</evidence>
<sequence>MSDVDTRQTIRPQDSPLSDHALLEGVQIEPHGRSGLDGRPAGAVRRALEPTFPGAFWLATDARPDQHAGFVADVVVPEDCSYRLAVQASGAFRLRIDAETVVHGPLRYAPALPEYHEQRIDLPAGRHRLALHAQAELLTTRMSAAVPPFAWVRLIADDDVEVSLSWRGRELEEYHATGLRVSPLLGWVEWQALPFVGAWWDDDLHAGWSETRAVDLSVLGPEATCADIALPAWRTHSLAPQSSGVYRDTYVGYEFDDIGTQFLLADDDPDPLDDLDGRWFRYDLGRVRVGSVALRVAASAKAEITVGFAERLTPDGRPSPVVALSAGPTRMLQHFTVDAGETTIEPLQSLGGRYVEVRVRGGLDSDIKDARFVERDFLGAPTGRFESGDPLLDRIWMTGLDTLRATAEDSLIDSVRERGEWVGDVVSSALHLLSAGWGDVRLVRRALLHSAAGARDDGLVSGCGPGEVLYLGTYAAQWVTACLNVARVEGDIGILRELEESASANVDALLACIDSDGDHRLPWSFVDWGYGVPQDQPNLAVLSHVHQAVRSWRRWLELLGQHDRAAVYGVDEERLARVLARWMGDPANPYHSWTLGVQSGIVDPEGAAEYIQKHVSRAFPFDRTADRLRDPGQVRPGAVTPYFTNYSFPVLLDTGLGSEVAEMWRTGWGWMLERGATTWWEVFDERWSQCHYWGGAPTWQMSRWGLGLHLDVDHEGPVADLRVNDLGRDRVSGRAHLAGGRTAEVEWEKTGGDSIRYRIDLSDAIRLRVHGRVRHLSRGGHEFEMQRQEAARSTDEDRPTWAATCGARRVRGVHAPGMLVAWPRGDLRDRELHRGLGDEFDRLTHRRQRHLRGRGELDVVVPDEAQVIGNADAAFPGDLVHQPYGQPVVRCEDRVGAAFGRRREYARSHPPTFVDRESDGRQVVHAHPGRLGYGARGTVHTPADLVDRAAGDEDVTPPLFDEVSHGDVAAVLRVGLDGAEISIGVGYAEEHDRGAAGVNGTHAWGDSADRRQHDPADALLFEQVEIAGLALGPLRASAQQHGEAGLLRGVLGHFGECVEEGVVAAQNEQTEGPARTRGELPGVAVGHVVEVAHRSVHARNEFGLHRSTTVEHIGHGSHRDSRSASDVSDVNPRARHRTGLPSCPHRHGSTRALFIMSGARPKSRRDRAASPADNPSSHRGMRRDNERRHA</sequence>
<dbReference type="InterPro" id="IPR035396">
    <property type="entry name" value="Bac_rhamnosid6H"/>
</dbReference>
<keyword evidence="4" id="KW-1185">Reference proteome</keyword>
<reference evidence="4" key="1">
    <citation type="journal article" date="2019" name="Int. J. Syst. Evol. Microbiol.">
        <title>The Global Catalogue of Microorganisms (GCM) 10K type strain sequencing project: providing services to taxonomists for standard genome sequencing and annotation.</title>
        <authorList>
            <consortium name="The Broad Institute Genomics Platform"/>
            <consortium name="The Broad Institute Genome Sequencing Center for Infectious Disease"/>
            <person name="Wu L."/>
            <person name="Ma J."/>
        </authorList>
    </citation>
    <scope>NUCLEOTIDE SEQUENCE [LARGE SCALE GENOMIC DNA]</scope>
    <source>
        <strain evidence="4">NBRC 109019</strain>
    </source>
</reference>
<evidence type="ECO:0000313" key="4">
    <source>
        <dbReference type="Proteomes" id="UP001321477"/>
    </source>
</evidence>
<dbReference type="InterPro" id="IPR012341">
    <property type="entry name" value="6hp_glycosidase-like_sf"/>
</dbReference>
<gene>
    <name evidence="3" type="ORF">GCM10025870_04340</name>
</gene>
<dbReference type="Pfam" id="PF17389">
    <property type="entry name" value="Bac_rhamnosid6H"/>
    <property type="match status" value="1"/>
</dbReference>
<evidence type="ECO:0000256" key="1">
    <source>
        <dbReference type="SAM" id="MobiDB-lite"/>
    </source>
</evidence>
<dbReference type="Gene3D" id="2.60.120.260">
    <property type="entry name" value="Galactose-binding domain-like"/>
    <property type="match status" value="1"/>
</dbReference>
<dbReference type="Gene3D" id="1.50.10.10">
    <property type="match status" value="1"/>
</dbReference>